<feature type="region of interest" description="Disordered" evidence="2">
    <location>
        <begin position="105"/>
        <end position="142"/>
    </location>
</feature>
<evidence type="ECO:0000313" key="4">
    <source>
        <dbReference type="EMBL" id="EWS71981.1"/>
    </source>
</evidence>
<feature type="region of interest" description="Disordered" evidence="2">
    <location>
        <begin position="820"/>
        <end position="842"/>
    </location>
</feature>
<dbReference type="InterPro" id="IPR016159">
    <property type="entry name" value="Cullin_repeat-like_dom_sf"/>
</dbReference>
<accession>W7XDQ4</accession>
<proteinExistence type="predicted"/>
<dbReference type="InParanoid" id="W7XDQ4"/>
<dbReference type="GeneID" id="24439072"/>
<evidence type="ECO:0000256" key="2">
    <source>
        <dbReference type="SAM" id="MobiDB-lite"/>
    </source>
</evidence>
<keyword evidence="3 4" id="KW-0812">Transmembrane</keyword>
<dbReference type="KEGG" id="tet:TTHERM_000456719"/>
<keyword evidence="5" id="KW-1185">Reference proteome</keyword>
<feature type="transmembrane region" description="Helical" evidence="3">
    <location>
        <begin position="332"/>
        <end position="354"/>
    </location>
</feature>
<dbReference type="AlphaFoldDB" id="W7XDQ4"/>
<keyword evidence="3" id="KW-1133">Transmembrane helix</keyword>
<evidence type="ECO:0000256" key="3">
    <source>
        <dbReference type="SAM" id="Phobius"/>
    </source>
</evidence>
<feature type="coiled-coil region" evidence="1">
    <location>
        <begin position="148"/>
        <end position="191"/>
    </location>
</feature>
<protein>
    <submittedName>
        <fullName evidence="4">Transmembrane protein, putative</fullName>
    </submittedName>
</protein>
<keyword evidence="1" id="KW-0175">Coiled coil</keyword>
<dbReference type="OrthoDB" id="297164at2759"/>
<organism evidence="4 5">
    <name type="scientific">Tetrahymena thermophila (strain SB210)</name>
    <dbReference type="NCBI Taxonomy" id="312017"/>
    <lineage>
        <taxon>Eukaryota</taxon>
        <taxon>Sar</taxon>
        <taxon>Alveolata</taxon>
        <taxon>Ciliophora</taxon>
        <taxon>Intramacronucleata</taxon>
        <taxon>Oligohymenophorea</taxon>
        <taxon>Hymenostomatida</taxon>
        <taxon>Tetrahymenina</taxon>
        <taxon>Tetrahymenidae</taxon>
        <taxon>Tetrahymena</taxon>
    </lineage>
</organism>
<keyword evidence="3" id="KW-0472">Membrane</keyword>
<gene>
    <name evidence="4" type="ORF">TTHERM_000456719</name>
</gene>
<name>W7XDQ4_TETTS</name>
<dbReference type="Proteomes" id="UP000009168">
    <property type="component" value="Unassembled WGS sequence"/>
</dbReference>
<evidence type="ECO:0000256" key="1">
    <source>
        <dbReference type="SAM" id="Coils"/>
    </source>
</evidence>
<reference evidence="5" key="1">
    <citation type="journal article" date="2006" name="PLoS Biol.">
        <title>Macronuclear genome sequence of the ciliate Tetrahymena thermophila, a model eukaryote.</title>
        <authorList>
            <person name="Eisen J.A."/>
            <person name="Coyne R.S."/>
            <person name="Wu M."/>
            <person name="Wu D."/>
            <person name="Thiagarajan M."/>
            <person name="Wortman J.R."/>
            <person name="Badger J.H."/>
            <person name="Ren Q."/>
            <person name="Amedeo P."/>
            <person name="Jones K.M."/>
            <person name="Tallon L.J."/>
            <person name="Delcher A.L."/>
            <person name="Salzberg S.L."/>
            <person name="Silva J.C."/>
            <person name="Haas B.J."/>
            <person name="Majoros W.H."/>
            <person name="Farzad M."/>
            <person name="Carlton J.M."/>
            <person name="Smith R.K. Jr."/>
            <person name="Garg J."/>
            <person name="Pearlman R.E."/>
            <person name="Karrer K.M."/>
            <person name="Sun L."/>
            <person name="Manning G."/>
            <person name="Elde N.C."/>
            <person name="Turkewitz A.P."/>
            <person name="Asai D.J."/>
            <person name="Wilkes D.E."/>
            <person name="Wang Y."/>
            <person name="Cai H."/>
            <person name="Collins K."/>
            <person name="Stewart B.A."/>
            <person name="Lee S.R."/>
            <person name="Wilamowska K."/>
            <person name="Weinberg Z."/>
            <person name="Ruzzo W.L."/>
            <person name="Wloga D."/>
            <person name="Gaertig J."/>
            <person name="Frankel J."/>
            <person name="Tsao C.-C."/>
            <person name="Gorovsky M.A."/>
            <person name="Keeling P.J."/>
            <person name="Waller R.F."/>
            <person name="Patron N.J."/>
            <person name="Cherry J.M."/>
            <person name="Stover N.A."/>
            <person name="Krieger C.J."/>
            <person name="del Toro C."/>
            <person name="Ryder H.F."/>
            <person name="Williamson S.C."/>
            <person name="Barbeau R.A."/>
            <person name="Hamilton E.P."/>
            <person name="Orias E."/>
        </authorList>
    </citation>
    <scope>NUCLEOTIDE SEQUENCE [LARGE SCALE GENOMIC DNA]</scope>
    <source>
        <strain evidence="5">SB210</strain>
    </source>
</reference>
<feature type="compositionally biased region" description="Polar residues" evidence="2">
    <location>
        <begin position="827"/>
        <end position="842"/>
    </location>
</feature>
<feature type="transmembrane region" description="Helical" evidence="3">
    <location>
        <begin position="299"/>
        <end position="320"/>
    </location>
</feature>
<dbReference type="RefSeq" id="XP_012655481.1">
    <property type="nucleotide sequence ID" value="XM_012800027.1"/>
</dbReference>
<sequence>MEDNTNSVEDQIKNRVFSYKKLYQSLFVEGSNLLKLEKEELQEFIYENYRNFIALQGEYDEFFKEFGEIKSNFSQFENSLKYIFENVNEVRQRKLMVMKKKIEQKHSYSDSDDSEDEKDEKQSKNSESEESEDSSDDNEDNYSRFQNQQKLKKEKEEMAEQINEFLDNISINTFEKNYNQAIQALEVLQNMKKSEKYSLYLNQFDIRKTLETHYQTLVDSIVNDLISENPLTKLQDLIQYLKDTKQTQRAVEGYLEIKKRNLAQLINSKIAQVGKLEAENTVQITEEYANFILQVYGEFSLLFLVTIIKLLIFKLYLFIFKRKVKKMSTLRALFVIGLIKVALSFSVVFNKIYFGAPSQKKYWRMQSQFQMSSIKKKIKTLAQTLLFKGSSLMNQNVKWMKCLQHMHKGQLECKMLMIEIGNPDLQPVQFISEIDIPEVKRQILANAKPVKDPSRDNLDSGYKKYLLETNLKGARHSILFWNTIFQLIDKVVQNVDIDSRRIFSSQLIALIESKIQLFISEYVNSFKEVLSNVANFTENQLLAACANINTCLQFSKFAKRYESIKLRPHIKLDHDAWENQWKKQINLVYNSCFDLVFSYFKFKILLHIPRLFSEYRKVYIAPSDKELGKSPSPLFIKIAYILENIKDNLSLIMSQNDIIFYFSKLMEAINYMIEYIIYWEYHWIQKGQNVFFMSQKDIQRLNLEPYMDQINVYLSQNALQISYFNKENMKQFIFDIHFLAILFNAYLCKESKPEAKINNEKFLNKAIACYCKRKNYNIKDFPFSQMDYKQSLMDYCIKQYKSDINSLIIKERESVLVSQSQGLQQSKSTNGQTNVSSFTGSGRNSIKERIFAINLTMQKNY</sequence>
<dbReference type="EMBL" id="GG662464">
    <property type="protein sequence ID" value="EWS71981.1"/>
    <property type="molecule type" value="Genomic_DNA"/>
</dbReference>
<feature type="compositionally biased region" description="Acidic residues" evidence="2">
    <location>
        <begin position="128"/>
        <end position="140"/>
    </location>
</feature>
<dbReference type="SUPFAM" id="SSF74788">
    <property type="entry name" value="Cullin repeat-like"/>
    <property type="match status" value="1"/>
</dbReference>
<evidence type="ECO:0000313" key="5">
    <source>
        <dbReference type="Proteomes" id="UP000009168"/>
    </source>
</evidence>